<dbReference type="SUPFAM" id="SSF53822">
    <property type="entry name" value="Periplasmic binding protein-like I"/>
    <property type="match status" value="1"/>
</dbReference>
<dbReference type="STRING" id="1619308.B5808_14725"/>
<dbReference type="PANTHER" id="PTHR30146:SF109">
    <property type="entry name" value="HTH-TYPE TRANSCRIPTIONAL REGULATOR GALS"/>
    <property type="match status" value="1"/>
</dbReference>
<dbReference type="SMART" id="SM00354">
    <property type="entry name" value="HTH_LACI"/>
    <property type="match status" value="1"/>
</dbReference>
<proteinExistence type="predicted"/>
<dbReference type="RefSeq" id="WP_085020467.1">
    <property type="nucleotide sequence ID" value="NZ_BMHD01000001.1"/>
</dbReference>
<dbReference type="SUPFAM" id="SSF47413">
    <property type="entry name" value="lambda repressor-like DNA-binding domains"/>
    <property type="match status" value="1"/>
</dbReference>
<dbReference type="InterPro" id="IPR028082">
    <property type="entry name" value="Peripla_BP_I"/>
</dbReference>
<dbReference type="PROSITE" id="PS00356">
    <property type="entry name" value="HTH_LACI_1"/>
    <property type="match status" value="1"/>
</dbReference>
<dbReference type="Gene3D" id="3.40.50.2300">
    <property type="match status" value="2"/>
</dbReference>
<dbReference type="EMBL" id="CP020715">
    <property type="protein sequence ID" value="ARJ06329.1"/>
    <property type="molecule type" value="Genomic_DNA"/>
</dbReference>
<reference evidence="1 2" key="1">
    <citation type="submission" date="2017-04" db="EMBL/GenBank/DDBJ databases">
        <authorList>
            <person name="Afonso C.L."/>
            <person name="Miller P.J."/>
            <person name="Scott M.A."/>
            <person name="Spackman E."/>
            <person name="Goraichik I."/>
            <person name="Dimitrov K.M."/>
            <person name="Suarez D.L."/>
            <person name="Swayne D.E."/>
        </authorList>
    </citation>
    <scope>NUCLEOTIDE SEQUENCE [LARGE SCALE GENOMIC DNA]</scope>
    <source>
        <strain evidence="2">XA(T)</strain>
    </source>
</reference>
<dbReference type="KEGG" id="cphy:B5808_14725"/>
<dbReference type="GO" id="GO:0003700">
    <property type="term" value="F:DNA-binding transcription factor activity"/>
    <property type="evidence" value="ECO:0007669"/>
    <property type="project" value="TreeGrafter"/>
</dbReference>
<evidence type="ECO:0000313" key="2">
    <source>
        <dbReference type="Proteomes" id="UP000192775"/>
    </source>
</evidence>
<dbReference type="CDD" id="cd06267">
    <property type="entry name" value="PBP1_LacI_sugar_binding-like"/>
    <property type="match status" value="1"/>
</dbReference>
<protein>
    <submittedName>
        <fullName evidence="1">Uncharacterized protein</fullName>
    </submittedName>
</protein>
<gene>
    <name evidence="1" type="ORF">B5808_14725</name>
</gene>
<dbReference type="InterPro" id="IPR000843">
    <property type="entry name" value="HTH_LacI"/>
</dbReference>
<dbReference type="Gene3D" id="1.10.260.40">
    <property type="entry name" value="lambda repressor-like DNA-binding domains"/>
    <property type="match status" value="1"/>
</dbReference>
<dbReference type="GO" id="GO:0000976">
    <property type="term" value="F:transcription cis-regulatory region binding"/>
    <property type="evidence" value="ECO:0007669"/>
    <property type="project" value="TreeGrafter"/>
</dbReference>
<organism evidence="1 2">
    <name type="scientific">Cnuibacter physcomitrellae</name>
    <dbReference type="NCBI Taxonomy" id="1619308"/>
    <lineage>
        <taxon>Bacteria</taxon>
        <taxon>Bacillati</taxon>
        <taxon>Actinomycetota</taxon>
        <taxon>Actinomycetes</taxon>
        <taxon>Micrococcales</taxon>
        <taxon>Microbacteriaceae</taxon>
        <taxon>Cnuibacter</taxon>
    </lineage>
</organism>
<dbReference type="Proteomes" id="UP000192775">
    <property type="component" value="Chromosome"/>
</dbReference>
<dbReference type="InterPro" id="IPR010982">
    <property type="entry name" value="Lambda_DNA-bd_dom_sf"/>
</dbReference>
<evidence type="ECO:0000313" key="1">
    <source>
        <dbReference type="EMBL" id="ARJ06329.1"/>
    </source>
</evidence>
<dbReference type="PROSITE" id="PS50932">
    <property type="entry name" value="HTH_LACI_2"/>
    <property type="match status" value="1"/>
</dbReference>
<dbReference type="Pfam" id="PF13377">
    <property type="entry name" value="Peripla_BP_3"/>
    <property type="match status" value="1"/>
</dbReference>
<keyword evidence="2" id="KW-1185">Reference proteome</keyword>
<dbReference type="InterPro" id="IPR046335">
    <property type="entry name" value="LacI/GalR-like_sensor"/>
</dbReference>
<accession>A0A1X9LT46</accession>
<dbReference type="AlphaFoldDB" id="A0A1X9LT46"/>
<dbReference type="Pfam" id="PF00356">
    <property type="entry name" value="LacI"/>
    <property type="match status" value="1"/>
</dbReference>
<dbReference type="PANTHER" id="PTHR30146">
    <property type="entry name" value="LACI-RELATED TRANSCRIPTIONAL REPRESSOR"/>
    <property type="match status" value="1"/>
</dbReference>
<sequence length="359" mass="38851">MKQAPENPARRANLREVAALAGVSLSTASRVLSGSYPISGATREKVVGAMRELGYSESRTRRREATRTIGVIVPDVRSSLVSGVTAGIDAAAAENGRICTIFPTEGDLDRERDIVRLAARQRELDALVFVGGMQRVDDYSERLGDYLTMLEDVDARLVLCARPGDTGTHPAALRVGYDNEGGAFAIASYLTSKGHRQIAWVGGYRNQSTTEGRVLGVRRALASHGLELEAVYTDEFQPNVNRRVRPVDLTYANTRRLLEEHPEVTGIVANSDFHAVEVVRALHDAGVDVPGDISVVGYDDNEVAVQVRPNLTTVHLPVFDLGWEAARLAVEKPLPGMPGSTIELGTHVVVRDSVAPPRA</sequence>
<name>A0A1X9LT46_9MICO</name>
<dbReference type="CDD" id="cd01392">
    <property type="entry name" value="HTH_LacI"/>
    <property type="match status" value="1"/>
</dbReference>